<dbReference type="Proteomes" id="UP000567885">
    <property type="component" value="Unassembled WGS sequence"/>
</dbReference>
<feature type="compositionally biased region" description="Polar residues" evidence="1">
    <location>
        <begin position="94"/>
        <end position="104"/>
    </location>
</feature>
<feature type="region of interest" description="Disordered" evidence="1">
    <location>
        <begin position="58"/>
        <end position="115"/>
    </location>
</feature>
<evidence type="ECO:0000313" key="2">
    <source>
        <dbReference type="EMBL" id="KAF5669428.1"/>
    </source>
</evidence>
<evidence type="ECO:0000256" key="1">
    <source>
        <dbReference type="SAM" id="MobiDB-lite"/>
    </source>
</evidence>
<reference evidence="2 3" key="1">
    <citation type="submission" date="2020-05" db="EMBL/GenBank/DDBJ databases">
        <title>Identification and distribution of gene clusters putatively required for synthesis of sphingolipid metabolism inhibitors in phylogenetically diverse species of the filamentous fungus Fusarium.</title>
        <authorList>
            <person name="Kim H.-S."/>
            <person name="Busman M."/>
            <person name="Brown D.W."/>
            <person name="Divon H."/>
            <person name="Uhlig S."/>
            <person name="Proctor R.H."/>
        </authorList>
    </citation>
    <scope>NUCLEOTIDE SEQUENCE [LARGE SCALE GENOMIC DNA]</scope>
    <source>
        <strain evidence="2 3">NRRL 20693</strain>
    </source>
</reference>
<accession>A0A8H5TG96</accession>
<name>A0A8H5TG96_FUSHE</name>
<feature type="compositionally biased region" description="Basic and acidic residues" evidence="1">
    <location>
        <begin position="74"/>
        <end position="90"/>
    </location>
</feature>
<dbReference type="EMBL" id="JAAGWQ010000083">
    <property type="protein sequence ID" value="KAF5669428.1"/>
    <property type="molecule type" value="Genomic_DNA"/>
</dbReference>
<dbReference type="AlphaFoldDB" id="A0A8H5TG96"/>
<feature type="compositionally biased region" description="Polar residues" evidence="1">
    <location>
        <begin position="58"/>
        <end position="67"/>
    </location>
</feature>
<comment type="caution">
    <text evidence="2">The sequence shown here is derived from an EMBL/GenBank/DDBJ whole genome shotgun (WGS) entry which is preliminary data.</text>
</comment>
<organism evidence="2 3">
    <name type="scientific">Fusarium heterosporum</name>
    <dbReference type="NCBI Taxonomy" id="42747"/>
    <lineage>
        <taxon>Eukaryota</taxon>
        <taxon>Fungi</taxon>
        <taxon>Dikarya</taxon>
        <taxon>Ascomycota</taxon>
        <taxon>Pezizomycotina</taxon>
        <taxon>Sordariomycetes</taxon>
        <taxon>Hypocreomycetidae</taxon>
        <taxon>Hypocreales</taxon>
        <taxon>Nectriaceae</taxon>
        <taxon>Fusarium</taxon>
        <taxon>Fusarium heterosporum species complex</taxon>
    </lineage>
</organism>
<protein>
    <submittedName>
        <fullName evidence="2">Uncharacterized protein</fullName>
    </submittedName>
</protein>
<gene>
    <name evidence="2" type="ORF">FHETE_4932</name>
</gene>
<sequence length="115" mass="12826">MGSMCSSCGRKQSPGEIAFMRRFYEAQAEGRSVFPEETNLDFYPPDIDPPEELYVYRSSQSIESAYSPQYGRQPKPEDVPEARNSPEPERSGSPVKNTAKTTIASVEGQKRSEVA</sequence>
<proteinExistence type="predicted"/>
<keyword evidence="3" id="KW-1185">Reference proteome</keyword>
<evidence type="ECO:0000313" key="3">
    <source>
        <dbReference type="Proteomes" id="UP000567885"/>
    </source>
</evidence>